<dbReference type="GO" id="GO:0015159">
    <property type="term" value="F:polysaccharide transmembrane transporter activity"/>
    <property type="evidence" value="ECO:0007669"/>
    <property type="project" value="InterPro"/>
</dbReference>
<gene>
    <name evidence="6" type="ORF">AVDCRST_MAG68-3742</name>
</gene>
<dbReference type="AlphaFoldDB" id="A0A6J4M7J8"/>
<keyword evidence="2" id="KW-0472">Membrane</keyword>
<feature type="transmembrane region" description="Helical" evidence="2">
    <location>
        <begin position="183"/>
        <end position="202"/>
    </location>
</feature>
<dbReference type="PANTHER" id="PTHR33619">
    <property type="entry name" value="POLYSACCHARIDE EXPORT PROTEIN GFCE-RELATED"/>
    <property type="match status" value="1"/>
</dbReference>
<dbReference type="Pfam" id="PF02563">
    <property type="entry name" value="Poly_export"/>
    <property type="match status" value="1"/>
</dbReference>
<keyword evidence="2" id="KW-0812">Transmembrane</keyword>
<sequence length="207" mass="22325">MRRLVSLAFLLVLMGAAAAGAQEMESAAAALNPGDAVRITVWRKPDLSGEFFVGADSSIAHPFYSEVKVGGIPFALATERVKQFVRRVEASPVLVEPLYQVMILGEVRNPKLYPVRPEVTIAQAIGLAGGTTERAHLRQVQLLRGGQVFVVDLTEPQGGRAHLTIRSGDQIVVPRRTNVFREYIAPAASITSAVVALANLVINNFGR</sequence>
<accession>A0A6J4M7J8</accession>
<reference evidence="6" key="1">
    <citation type="submission" date="2020-02" db="EMBL/GenBank/DDBJ databases">
        <authorList>
            <person name="Meier V. D."/>
        </authorList>
    </citation>
    <scope>NUCLEOTIDE SEQUENCE</scope>
    <source>
        <strain evidence="6">AVDCRST_MAG68</strain>
    </source>
</reference>
<feature type="chain" id="PRO_5027089358" evidence="3">
    <location>
        <begin position="22"/>
        <end position="207"/>
    </location>
</feature>
<organism evidence="6">
    <name type="scientific">uncultured Gemmatimonadota bacterium</name>
    <dbReference type="NCBI Taxonomy" id="203437"/>
    <lineage>
        <taxon>Bacteria</taxon>
        <taxon>Pseudomonadati</taxon>
        <taxon>Gemmatimonadota</taxon>
        <taxon>environmental samples</taxon>
    </lineage>
</organism>
<proteinExistence type="predicted"/>
<evidence type="ECO:0000256" key="1">
    <source>
        <dbReference type="ARBA" id="ARBA00022729"/>
    </source>
</evidence>
<dbReference type="PANTHER" id="PTHR33619:SF3">
    <property type="entry name" value="POLYSACCHARIDE EXPORT PROTEIN GFCE-RELATED"/>
    <property type="match status" value="1"/>
</dbReference>
<keyword evidence="1 3" id="KW-0732">Signal</keyword>
<dbReference type="InterPro" id="IPR003715">
    <property type="entry name" value="Poly_export_N"/>
</dbReference>
<feature type="signal peptide" evidence="3">
    <location>
        <begin position="1"/>
        <end position="21"/>
    </location>
</feature>
<evidence type="ECO:0000256" key="3">
    <source>
        <dbReference type="SAM" id="SignalP"/>
    </source>
</evidence>
<dbReference type="InterPro" id="IPR049712">
    <property type="entry name" value="Poly_export"/>
</dbReference>
<feature type="domain" description="Soluble ligand binding" evidence="5">
    <location>
        <begin position="101"/>
        <end position="151"/>
    </location>
</feature>
<evidence type="ECO:0000313" key="6">
    <source>
        <dbReference type="EMBL" id="CAA9352217.1"/>
    </source>
</evidence>
<protein>
    <submittedName>
        <fullName evidence="6">Uncharacterized protein</fullName>
    </submittedName>
</protein>
<dbReference type="EMBL" id="CADCTW010000176">
    <property type="protein sequence ID" value="CAA9352217.1"/>
    <property type="molecule type" value="Genomic_DNA"/>
</dbReference>
<name>A0A6J4M7J8_9BACT</name>
<dbReference type="InterPro" id="IPR019554">
    <property type="entry name" value="Soluble_ligand-bd"/>
</dbReference>
<evidence type="ECO:0000259" key="5">
    <source>
        <dbReference type="Pfam" id="PF10531"/>
    </source>
</evidence>
<evidence type="ECO:0000259" key="4">
    <source>
        <dbReference type="Pfam" id="PF02563"/>
    </source>
</evidence>
<feature type="domain" description="Polysaccharide export protein N-terminal" evidence="4">
    <location>
        <begin position="28"/>
        <end position="87"/>
    </location>
</feature>
<evidence type="ECO:0000256" key="2">
    <source>
        <dbReference type="SAM" id="Phobius"/>
    </source>
</evidence>
<keyword evidence="2" id="KW-1133">Transmembrane helix</keyword>
<dbReference type="Gene3D" id="3.10.560.10">
    <property type="entry name" value="Outer membrane lipoprotein wza domain like"/>
    <property type="match status" value="1"/>
</dbReference>
<dbReference type="Pfam" id="PF10531">
    <property type="entry name" value="SLBB"/>
    <property type="match status" value="1"/>
</dbReference>